<evidence type="ECO:0000313" key="1">
    <source>
        <dbReference type="EMBL" id="KAJ8409515.1"/>
    </source>
</evidence>
<organism evidence="1 2">
    <name type="scientific">Aldrovandia affinis</name>
    <dbReference type="NCBI Taxonomy" id="143900"/>
    <lineage>
        <taxon>Eukaryota</taxon>
        <taxon>Metazoa</taxon>
        <taxon>Chordata</taxon>
        <taxon>Craniata</taxon>
        <taxon>Vertebrata</taxon>
        <taxon>Euteleostomi</taxon>
        <taxon>Actinopterygii</taxon>
        <taxon>Neopterygii</taxon>
        <taxon>Teleostei</taxon>
        <taxon>Notacanthiformes</taxon>
        <taxon>Halosauridae</taxon>
        <taxon>Aldrovandia</taxon>
    </lineage>
</organism>
<reference evidence="1" key="1">
    <citation type="journal article" date="2023" name="Science">
        <title>Genome structures resolve the early diversification of teleost fishes.</title>
        <authorList>
            <person name="Parey E."/>
            <person name="Louis A."/>
            <person name="Montfort J."/>
            <person name="Bouchez O."/>
            <person name="Roques C."/>
            <person name="Iampietro C."/>
            <person name="Lluch J."/>
            <person name="Castinel A."/>
            <person name="Donnadieu C."/>
            <person name="Desvignes T."/>
            <person name="Floi Bucao C."/>
            <person name="Jouanno E."/>
            <person name="Wen M."/>
            <person name="Mejri S."/>
            <person name="Dirks R."/>
            <person name="Jansen H."/>
            <person name="Henkel C."/>
            <person name="Chen W.J."/>
            <person name="Zahm M."/>
            <person name="Cabau C."/>
            <person name="Klopp C."/>
            <person name="Thompson A.W."/>
            <person name="Robinson-Rechavi M."/>
            <person name="Braasch I."/>
            <person name="Lecointre G."/>
            <person name="Bobe J."/>
            <person name="Postlethwait J.H."/>
            <person name="Berthelot C."/>
            <person name="Roest Crollius H."/>
            <person name="Guiguen Y."/>
        </authorList>
    </citation>
    <scope>NUCLEOTIDE SEQUENCE</scope>
    <source>
        <strain evidence="1">NC1722</strain>
    </source>
</reference>
<comment type="caution">
    <text evidence="1">The sequence shown here is derived from an EMBL/GenBank/DDBJ whole genome shotgun (WGS) entry which is preliminary data.</text>
</comment>
<sequence length="82" mass="9729">MLMGGMYIQSLQVSLQAEQQRYRQPWEDWEPVVTRCSNQIRQLQQGQDKYYTETQELQDRTGSEQIDRSLYHLGGLMLDTDD</sequence>
<accession>A0AAD7WUI8</accession>
<keyword evidence="2" id="KW-1185">Reference proteome</keyword>
<evidence type="ECO:0000313" key="2">
    <source>
        <dbReference type="Proteomes" id="UP001221898"/>
    </source>
</evidence>
<name>A0AAD7WUI8_9TELE</name>
<protein>
    <submittedName>
        <fullName evidence="1">Uncharacterized protein</fullName>
    </submittedName>
</protein>
<proteinExistence type="predicted"/>
<gene>
    <name evidence="1" type="ORF">AAFF_G00229160</name>
</gene>
<dbReference type="Proteomes" id="UP001221898">
    <property type="component" value="Unassembled WGS sequence"/>
</dbReference>
<dbReference type="AlphaFoldDB" id="A0AAD7WUI8"/>
<dbReference type="EMBL" id="JAINUG010000030">
    <property type="protein sequence ID" value="KAJ8409515.1"/>
    <property type="molecule type" value="Genomic_DNA"/>
</dbReference>